<dbReference type="Gene3D" id="3.40.50.720">
    <property type="entry name" value="NAD(P)-binding Rossmann-like Domain"/>
    <property type="match status" value="1"/>
</dbReference>
<evidence type="ECO:0000259" key="5">
    <source>
        <dbReference type="SMART" id="SM00822"/>
    </source>
</evidence>
<feature type="domain" description="Ketoreductase" evidence="5">
    <location>
        <begin position="3"/>
        <end position="196"/>
    </location>
</feature>
<name>A0A840Y3L1_9PROT</name>
<dbReference type="SMART" id="SM00822">
    <property type="entry name" value="PKS_KR"/>
    <property type="match status" value="1"/>
</dbReference>
<accession>A0A840Y3L1</accession>
<dbReference type="GO" id="GO:0016020">
    <property type="term" value="C:membrane"/>
    <property type="evidence" value="ECO:0007669"/>
    <property type="project" value="TreeGrafter"/>
</dbReference>
<feature type="region of interest" description="Disordered" evidence="4">
    <location>
        <begin position="262"/>
        <end position="285"/>
    </location>
</feature>
<dbReference type="EMBL" id="JACIJD010000016">
    <property type="protein sequence ID" value="MBB5695305.1"/>
    <property type="molecule type" value="Genomic_DNA"/>
</dbReference>
<dbReference type="Proteomes" id="UP000580654">
    <property type="component" value="Unassembled WGS sequence"/>
</dbReference>
<protein>
    <submittedName>
        <fullName evidence="6">NAD(P)-dependent dehydrogenase (Short-subunit alcohol dehydrogenase family)</fullName>
    </submittedName>
</protein>
<evidence type="ECO:0000313" key="7">
    <source>
        <dbReference type="Proteomes" id="UP000580654"/>
    </source>
</evidence>
<evidence type="ECO:0000256" key="3">
    <source>
        <dbReference type="RuleBase" id="RU000363"/>
    </source>
</evidence>
<dbReference type="InterPro" id="IPR036291">
    <property type="entry name" value="NAD(P)-bd_dom_sf"/>
</dbReference>
<organism evidence="6 7">
    <name type="scientific">Muricoccus pecuniae</name>
    <dbReference type="NCBI Taxonomy" id="693023"/>
    <lineage>
        <taxon>Bacteria</taxon>
        <taxon>Pseudomonadati</taxon>
        <taxon>Pseudomonadota</taxon>
        <taxon>Alphaproteobacteria</taxon>
        <taxon>Acetobacterales</taxon>
        <taxon>Roseomonadaceae</taxon>
        <taxon>Muricoccus</taxon>
    </lineage>
</organism>
<evidence type="ECO:0000256" key="1">
    <source>
        <dbReference type="ARBA" id="ARBA00006484"/>
    </source>
</evidence>
<dbReference type="NCBIfam" id="NF005495">
    <property type="entry name" value="PRK07109.1"/>
    <property type="match status" value="1"/>
</dbReference>
<evidence type="ECO:0000256" key="2">
    <source>
        <dbReference type="ARBA" id="ARBA00023002"/>
    </source>
</evidence>
<reference evidence="6 7" key="1">
    <citation type="submission" date="2020-08" db="EMBL/GenBank/DDBJ databases">
        <title>Genomic Encyclopedia of Type Strains, Phase IV (KMG-IV): sequencing the most valuable type-strain genomes for metagenomic binning, comparative biology and taxonomic classification.</title>
        <authorList>
            <person name="Goeker M."/>
        </authorList>
    </citation>
    <scope>NUCLEOTIDE SEQUENCE [LARGE SCALE GENOMIC DNA]</scope>
    <source>
        <strain evidence="6 7">DSM 25622</strain>
    </source>
</reference>
<comment type="caution">
    <text evidence="6">The sequence shown here is derived from an EMBL/GenBank/DDBJ whole genome shotgun (WGS) entry which is preliminary data.</text>
</comment>
<dbReference type="PRINTS" id="PR00081">
    <property type="entry name" value="GDHRDH"/>
</dbReference>
<keyword evidence="7" id="KW-1185">Reference proteome</keyword>
<dbReference type="InterPro" id="IPR057326">
    <property type="entry name" value="KR_dom"/>
</dbReference>
<dbReference type="PRINTS" id="PR00080">
    <property type="entry name" value="SDRFAMILY"/>
</dbReference>
<dbReference type="PROSITE" id="PS00061">
    <property type="entry name" value="ADH_SHORT"/>
    <property type="match status" value="1"/>
</dbReference>
<evidence type="ECO:0000313" key="6">
    <source>
        <dbReference type="EMBL" id="MBB5695305.1"/>
    </source>
</evidence>
<dbReference type="Pfam" id="PF00106">
    <property type="entry name" value="adh_short"/>
    <property type="match status" value="1"/>
</dbReference>
<sequence>MRDVAVVTGGSAGIGLAAAERLARGGRAVAILAREPGRLEEAAGMLRRLGSPVLAIPADVADAAAVDAAAERVERDLGPIGAWVNNAMSTVVAPADRITPEEYRRVTDTTYLSQVYGTLAALRHMKPRGRGAIVQVSSGLGIRAAALQAPYCAAKFAVSGFTDALRTELIADGVKVSLTVVYLPAVNTPQFGWARNRTGHEQEAPDPIFDPRLAAEAIHFAVENPRREIWVGRSTVMMAIAQALAPALADRQASSFKEEQLGAPMGYRPGNLEEAPPGPARMDGRFGDRVKAARHEFFTSRQRDAAKLGGLGLLAALGAVGATSVLRGVRRLLR</sequence>
<gene>
    <name evidence="6" type="ORF">FHS87_003360</name>
</gene>
<dbReference type="InterPro" id="IPR020904">
    <property type="entry name" value="Sc_DH/Rdtase_CS"/>
</dbReference>
<comment type="similarity">
    <text evidence="1 3">Belongs to the short-chain dehydrogenases/reductases (SDR) family.</text>
</comment>
<evidence type="ECO:0000256" key="4">
    <source>
        <dbReference type="SAM" id="MobiDB-lite"/>
    </source>
</evidence>
<keyword evidence="2" id="KW-0560">Oxidoreductase</keyword>
<dbReference type="PANTHER" id="PTHR44196:SF1">
    <property type="entry name" value="DEHYDROGENASE_REDUCTASE SDR FAMILY MEMBER 7B"/>
    <property type="match status" value="1"/>
</dbReference>
<proteinExistence type="inferred from homology"/>
<dbReference type="GO" id="GO:0016491">
    <property type="term" value="F:oxidoreductase activity"/>
    <property type="evidence" value="ECO:0007669"/>
    <property type="project" value="UniProtKB-KW"/>
</dbReference>
<dbReference type="SUPFAM" id="SSF51735">
    <property type="entry name" value="NAD(P)-binding Rossmann-fold domains"/>
    <property type="match status" value="1"/>
</dbReference>
<dbReference type="InterPro" id="IPR002347">
    <property type="entry name" value="SDR_fam"/>
</dbReference>
<dbReference type="AlphaFoldDB" id="A0A840Y3L1"/>
<dbReference type="PANTHER" id="PTHR44196">
    <property type="entry name" value="DEHYDROGENASE/REDUCTASE SDR FAMILY MEMBER 7B"/>
    <property type="match status" value="1"/>
</dbReference>
<dbReference type="RefSeq" id="WP_184520508.1">
    <property type="nucleotide sequence ID" value="NZ_JACIJD010000016.1"/>
</dbReference>